<dbReference type="PANTHER" id="PTHR21011:SF1">
    <property type="entry name" value="SMALL RIBOSOMAL SUBUNIT PROTEIN BS6M"/>
    <property type="match status" value="1"/>
</dbReference>
<dbReference type="SUPFAM" id="SSF54995">
    <property type="entry name" value="Ribosomal protein S6"/>
    <property type="match status" value="1"/>
</dbReference>
<dbReference type="NCBIfam" id="TIGR00166">
    <property type="entry name" value="S6"/>
    <property type="match status" value="1"/>
</dbReference>
<organism evidence="2 3">
    <name type="scientific">Magnusiomyces paraingens</name>
    <dbReference type="NCBI Taxonomy" id="2606893"/>
    <lineage>
        <taxon>Eukaryota</taxon>
        <taxon>Fungi</taxon>
        <taxon>Dikarya</taxon>
        <taxon>Ascomycota</taxon>
        <taxon>Saccharomycotina</taxon>
        <taxon>Dipodascomycetes</taxon>
        <taxon>Dipodascales</taxon>
        <taxon>Dipodascaceae</taxon>
        <taxon>Magnusiomyces</taxon>
    </lineage>
</organism>
<dbReference type="OrthoDB" id="10259681at2759"/>
<keyword evidence="3" id="KW-1185">Reference proteome</keyword>
<dbReference type="Gene3D" id="3.30.70.60">
    <property type="match status" value="1"/>
</dbReference>
<dbReference type="RefSeq" id="XP_031853403.1">
    <property type="nucleotide sequence ID" value="XM_031997512.1"/>
</dbReference>
<dbReference type="PANTHER" id="PTHR21011">
    <property type="entry name" value="MITOCHONDRIAL 28S RIBOSOMAL PROTEIN S6"/>
    <property type="match status" value="1"/>
</dbReference>
<dbReference type="GO" id="GO:0003735">
    <property type="term" value="F:structural constituent of ribosome"/>
    <property type="evidence" value="ECO:0007669"/>
    <property type="project" value="InterPro"/>
</dbReference>
<name>A0A5E8BG54_9ASCO</name>
<dbReference type="GO" id="GO:0005763">
    <property type="term" value="C:mitochondrial small ribosomal subunit"/>
    <property type="evidence" value="ECO:0007669"/>
    <property type="project" value="TreeGrafter"/>
</dbReference>
<gene>
    <name evidence="2" type="ORF">SAPINGB_P002794</name>
</gene>
<dbReference type="InterPro" id="IPR014717">
    <property type="entry name" value="Transl_elong_EF1B/ribsomal_bS6"/>
</dbReference>
<protein>
    <recommendedName>
        <fullName evidence="4">Ribosomal protein S6</fullName>
    </recommendedName>
</protein>
<evidence type="ECO:0000313" key="2">
    <source>
        <dbReference type="EMBL" id="VVT50530.1"/>
    </source>
</evidence>
<accession>A0A5E8BG54</accession>
<sequence>MLYEIVGIARAVGKETATKETIEVLKTIGKQIIDNRGVVRDIKSWGIRPLPKIMKKHGDSYLYGSFFYLKFDASPGVQSEISRILRVDRRMIRSTVVKLGGESLKNTM</sequence>
<dbReference type="GO" id="GO:0070181">
    <property type="term" value="F:small ribosomal subunit rRNA binding"/>
    <property type="evidence" value="ECO:0007669"/>
    <property type="project" value="TreeGrafter"/>
</dbReference>
<evidence type="ECO:0000256" key="1">
    <source>
        <dbReference type="ARBA" id="ARBA00009512"/>
    </source>
</evidence>
<dbReference type="InterPro" id="IPR000529">
    <property type="entry name" value="Ribosomal_bS6"/>
</dbReference>
<dbReference type="AlphaFoldDB" id="A0A5E8BG54"/>
<dbReference type="Proteomes" id="UP000398389">
    <property type="component" value="Unassembled WGS sequence"/>
</dbReference>
<evidence type="ECO:0000313" key="3">
    <source>
        <dbReference type="Proteomes" id="UP000398389"/>
    </source>
</evidence>
<reference evidence="2 3" key="1">
    <citation type="submission" date="2019-09" db="EMBL/GenBank/DDBJ databases">
        <authorList>
            <person name="Brejova B."/>
        </authorList>
    </citation>
    <scope>NUCLEOTIDE SEQUENCE [LARGE SCALE GENOMIC DNA]</scope>
</reference>
<dbReference type="InterPro" id="IPR035980">
    <property type="entry name" value="Ribosomal_bS6_sf"/>
</dbReference>
<dbReference type="EMBL" id="CABVLU010000002">
    <property type="protein sequence ID" value="VVT50530.1"/>
    <property type="molecule type" value="Genomic_DNA"/>
</dbReference>
<dbReference type="CDD" id="cd15465">
    <property type="entry name" value="bS6_mito"/>
    <property type="match status" value="1"/>
</dbReference>
<evidence type="ECO:0008006" key="4">
    <source>
        <dbReference type="Google" id="ProtNLM"/>
    </source>
</evidence>
<dbReference type="GeneID" id="43581612"/>
<proteinExistence type="inferred from homology"/>
<dbReference type="Pfam" id="PF01250">
    <property type="entry name" value="Ribosomal_S6"/>
    <property type="match status" value="1"/>
</dbReference>
<comment type="similarity">
    <text evidence="1">Belongs to the bacterial ribosomal protein bS6 family.</text>
</comment>
<dbReference type="GO" id="GO:0006412">
    <property type="term" value="P:translation"/>
    <property type="evidence" value="ECO:0007669"/>
    <property type="project" value="InterPro"/>
</dbReference>